<feature type="coiled-coil region" evidence="1">
    <location>
        <begin position="151"/>
        <end position="185"/>
    </location>
</feature>
<protein>
    <submittedName>
        <fullName evidence="3">Uncharacterized protein</fullName>
    </submittedName>
</protein>
<sequence>EHRGSSPGRMPPKLRGPKMTFWGCSCGKDNNWASRIACSCGNSAPRRVVDAAKLAGKLPRKPAPWSKERNRGLEEQLRAPTKQMASIAQRPPSTATDGPAAGGGGSFRKERDDGDNNAFHQRTVLQEKIIYHEKALKECSKMEEDGDDAELAKCRQQLDRYEADLKSLQEQLARISQKITDKQESITAKRAEVDIFNVEAIRQGRALLVARGEMSTAKAKLASLMAKDLIAFDIDEDELPVQSPDAQEALAAFKASHHFARIQQAVCKK</sequence>
<proteinExistence type="predicted"/>
<dbReference type="EMBL" id="CAUYUJ010015367">
    <property type="protein sequence ID" value="CAK0853028.1"/>
    <property type="molecule type" value="Genomic_DNA"/>
</dbReference>
<keyword evidence="4" id="KW-1185">Reference proteome</keyword>
<gene>
    <name evidence="3" type="ORF">PCOR1329_LOCUS44638</name>
</gene>
<comment type="caution">
    <text evidence="3">The sequence shown here is derived from an EMBL/GenBank/DDBJ whole genome shotgun (WGS) entry which is preliminary data.</text>
</comment>
<feature type="non-terminal residue" evidence="3">
    <location>
        <position position="1"/>
    </location>
</feature>
<accession>A0ABN9U2J3</accession>
<feature type="region of interest" description="Disordered" evidence="2">
    <location>
        <begin position="55"/>
        <end position="116"/>
    </location>
</feature>
<evidence type="ECO:0000313" key="4">
    <source>
        <dbReference type="Proteomes" id="UP001189429"/>
    </source>
</evidence>
<feature type="compositionally biased region" description="Basic and acidic residues" evidence="2">
    <location>
        <begin position="66"/>
        <end position="77"/>
    </location>
</feature>
<keyword evidence="1" id="KW-0175">Coiled coil</keyword>
<feature type="non-terminal residue" evidence="3">
    <location>
        <position position="269"/>
    </location>
</feature>
<reference evidence="3" key="1">
    <citation type="submission" date="2023-10" db="EMBL/GenBank/DDBJ databases">
        <authorList>
            <person name="Chen Y."/>
            <person name="Shah S."/>
            <person name="Dougan E. K."/>
            <person name="Thang M."/>
            <person name="Chan C."/>
        </authorList>
    </citation>
    <scope>NUCLEOTIDE SEQUENCE [LARGE SCALE GENOMIC DNA]</scope>
</reference>
<evidence type="ECO:0000256" key="2">
    <source>
        <dbReference type="SAM" id="MobiDB-lite"/>
    </source>
</evidence>
<evidence type="ECO:0000313" key="3">
    <source>
        <dbReference type="EMBL" id="CAK0853028.1"/>
    </source>
</evidence>
<organism evidence="3 4">
    <name type="scientific">Prorocentrum cordatum</name>
    <dbReference type="NCBI Taxonomy" id="2364126"/>
    <lineage>
        <taxon>Eukaryota</taxon>
        <taxon>Sar</taxon>
        <taxon>Alveolata</taxon>
        <taxon>Dinophyceae</taxon>
        <taxon>Prorocentrales</taxon>
        <taxon>Prorocentraceae</taxon>
        <taxon>Prorocentrum</taxon>
    </lineage>
</organism>
<evidence type="ECO:0000256" key="1">
    <source>
        <dbReference type="SAM" id="Coils"/>
    </source>
</evidence>
<dbReference type="Proteomes" id="UP001189429">
    <property type="component" value="Unassembled WGS sequence"/>
</dbReference>
<name>A0ABN9U2J3_9DINO</name>